<accession>A0A1G9VHM9</accession>
<sequence>MIRYNNANEGSAQAAISCDAFTSQPISYAIAYVAYQTWERPYEPEVGFERATIFPSLDKPFLGEEVTPNGR</sequence>
<reference evidence="1 2" key="1">
    <citation type="submission" date="2016-10" db="EMBL/GenBank/DDBJ databases">
        <authorList>
            <person name="de Groot N.N."/>
        </authorList>
    </citation>
    <scope>NUCLEOTIDE SEQUENCE [LARGE SCALE GENOMIC DNA]</scope>
    <source>
        <strain evidence="1 2">CGMCC 1.5012</strain>
    </source>
</reference>
<dbReference type="OrthoDB" id="9800571at2"/>
<dbReference type="InterPro" id="IPR020256">
    <property type="entry name" value="Spore_coat_CotJA"/>
</dbReference>
<dbReference type="Proteomes" id="UP000199182">
    <property type="component" value="Unassembled WGS sequence"/>
</dbReference>
<organism evidence="1 2">
    <name type="scientific">Acetanaerobacterium elongatum</name>
    <dbReference type="NCBI Taxonomy" id="258515"/>
    <lineage>
        <taxon>Bacteria</taxon>
        <taxon>Bacillati</taxon>
        <taxon>Bacillota</taxon>
        <taxon>Clostridia</taxon>
        <taxon>Eubacteriales</taxon>
        <taxon>Oscillospiraceae</taxon>
        <taxon>Acetanaerobacterium</taxon>
    </lineage>
</organism>
<dbReference type="Pfam" id="PF11007">
    <property type="entry name" value="CotJA"/>
    <property type="match status" value="1"/>
</dbReference>
<dbReference type="AlphaFoldDB" id="A0A1G9VHM9"/>
<dbReference type="RefSeq" id="WP_092637910.1">
    <property type="nucleotide sequence ID" value="NZ_FNID01000004.1"/>
</dbReference>
<evidence type="ECO:0000313" key="2">
    <source>
        <dbReference type="Proteomes" id="UP000199182"/>
    </source>
</evidence>
<protein>
    <submittedName>
        <fullName evidence="1">Spore coat associated protein JA (CotJA)</fullName>
    </submittedName>
</protein>
<dbReference type="EMBL" id="FNID01000004">
    <property type="protein sequence ID" value="SDM71561.1"/>
    <property type="molecule type" value="Genomic_DNA"/>
</dbReference>
<name>A0A1G9VHM9_9FIRM</name>
<proteinExistence type="predicted"/>
<gene>
    <name evidence="1" type="ORF">SAMN05192585_1048</name>
</gene>
<dbReference type="STRING" id="258515.SAMN05192585_1048"/>
<evidence type="ECO:0000313" key="1">
    <source>
        <dbReference type="EMBL" id="SDM71561.1"/>
    </source>
</evidence>
<keyword evidence="2" id="KW-1185">Reference proteome</keyword>